<name>A0A2H9UIX0_9GAMM</name>
<protein>
    <submittedName>
        <fullName evidence="2">Uncharacterized protein</fullName>
    </submittedName>
</protein>
<keyword evidence="1" id="KW-0472">Membrane</keyword>
<keyword evidence="1" id="KW-0812">Transmembrane</keyword>
<gene>
    <name evidence="2" type="ORF">CU320_13250</name>
</gene>
<comment type="caution">
    <text evidence="2">The sequence shown here is derived from an EMBL/GenBank/DDBJ whole genome shotgun (WGS) entry which is preliminary data.</text>
</comment>
<sequence length="86" mass="9966">MTGDMNVAILLKGHGCPFSKIKGFCLFWPIESQSMAYTLKLKSFFLSEAVQIFRFFLIVSLQLFLMIKKLKNSPISKTKQYLSYFL</sequence>
<dbReference type="Proteomes" id="UP000242351">
    <property type="component" value="Unassembled WGS sequence"/>
</dbReference>
<evidence type="ECO:0000313" key="3">
    <source>
        <dbReference type="Proteomes" id="UP000242351"/>
    </source>
</evidence>
<reference evidence="2 3" key="1">
    <citation type="submission" date="2017-11" db="EMBL/GenBank/DDBJ databases">
        <authorList>
            <person name="Han C.G."/>
        </authorList>
    </citation>
    <scope>NUCLEOTIDE SEQUENCE [LARGE SCALE GENOMIC DNA]</scope>
    <source>
        <strain evidence="2 3">ANC 5347</strain>
    </source>
</reference>
<evidence type="ECO:0000313" key="2">
    <source>
        <dbReference type="EMBL" id="PJI31642.1"/>
    </source>
</evidence>
<keyword evidence="1" id="KW-1133">Transmembrane helix</keyword>
<evidence type="ECO:0000256" key="1">
    <source>
        <dbReference type="SAM" id="Phobius"/>
    </source>
</evidence>
<feature type="transmembrane region" description="Helical" evidence="1">
    <location>
        <begin position="44"/>
        <end position="67"/>
    </location>
</feature>
<accession>A0A2H9UIX0</accession>
<dbReference type="AlphaFoldDB" id="A0A2H9UIX0"/>
<dbReference type="EMBL" id="PGOZ01000020">
    <property type="protein sequence ID" value="PJI31642.1"/>
    <property type="molecule type" value="Genomic_DNA"/>
</dbReference>
<reference evidence="2 3" key="2">
    <citation type="submission" date="2017-12" db="EMBL/GenBank/DDBJ databases">
        <title>Revising the taxonomy of the Acinetobacter lwoffii group: the description of Acinetobacter pseudolwoffii sp. nov. and emended description of Acinetobacter lwoffii.</title>
        <authorList>
            <person name="Nemec A."/>
        </authorList>
    </citation>
    <scope>NUCLEOTIDE SEQUENCE [LARGE SCALE GENOMIC DNA]</scope>
    <source>
        <strain evidence="2 3">ANC 5347</strain>
    </source>
</reference>
<proteinExistence type="predicted"/>
<organism evidence="2 3">
    <name type="scientific">Acinetobacter pseudolwoffii</name>
    <dbReference type="NCBI Taxonomy" id="2053287"/>
    <lineage>
        <taxon>Bacteria</taxon>
        <taxon>Pseudomonadati</taxon>
        <taxon>Pseudomonadota</taxon>
        <taxon>Gammaproteobacteria</taxon>
        <taxon>Moraxellales</taxon>
        <taxon>Moraxellaceae</taxon>
        <taxon>Acinetobacter</taxon>
    </lineage>
</organism>